<evidence type="ECO:0000256" key="3">
    <source>
        <dbReference type="ARBA" id="ARBA00023098"/>
    </source>
</evidence>
<dbReference type="Pfam" id="PF03403">
    <property type="entry name" value="PAF-AH_p_II"/>
    <property type="match status" value="1"/>
</dbReference>
<protein>
    <submittedName>
        <fullName evidence="4">Uncharacterized protein</fullName>
    </submittedName>
</protein>
<dbReference type="SUPFAM" id="SSF53474">
    <property type="entry name" value="alpha/beta-Hydrolases"/>
    <property type="match status" value="1"/>
</dbReference>
<dbReference type="PANTHER" id="PTHR10272">
    <property type="entry name" value="PLATELET-ACTIVATING FACTOR ACETYLHYDROLASE"/>
    <property type="match status" value="1"/>
</dbReference>
<keyword evidence="5" id="KW-1185">Reference proteome</keyword>
<name>A0ABR9B3R7_9BACL</name>
<organism evidence="4 5">
    <name type="scientific">Paenibacillus arenosi</name>
    <dbReference type="NCBI Taxonomy" id="2774142"/>
    <lineage>
        <taxon>Bacteria</taxon>
        <taxon>Bacillati</taxon>
        <taxon>Bacillota</taxon>
        <taxon>Bacilli</taxon>
        <taxon>Bacillales</taxon>
        <taxon>Paenibacillaceae</taxon>
        <taxon>Paenibacillus</taxon>
    </lineage>
</organism>
<dbReference type="Gene3D" id="3.40.50.1820">
    <property type="entry name" value="alpha/beta hydrolase"/>
    <property type="match status" value="1"/>
</dbReference>
<evidence type="ECO:0000313" key="5">
    <source>
        <dbReference type="Proteomes" id="UP000634529"/>
    </source>
</evidence>
<sequence>MLMIPKFKAAHKLRKPSGRYAVGCIHLMFEYTQKEKDEKKRLIPCLCFYPANQVDEGTLKKYVSEQILPGTEGIETNSYLNAPISEGKHPLLLFNHGYSVYLEANTVQCEELASHGYIVLSIGHQGEGSYELPNGEVITMDKDMQADFLVDFSNDKELFPNYATWLTKEGTDATFEQHYTKYKEMMDSQPRILAHMDVWLQDCLVALEMLLNPTEQGANLVSNHIDKDKIGAFGMSYGGAAALGLTHSCDLIKASANLDGFYYNSKWSKPFSKPTLMMQHDSMQVGPHLTFPFLNAEHDSYLVTVKQSTHNNFTDYTDIMAENEIQKIVIDEKEVEFKVLGDIDPDKMQTIMNTLLLDFFNKYIHGSDSRYLDTDDSLDDVILLRK</sequence>
<reference evidence="4 5" key="1">
    <citation type="submission" date="2020-09" db="EMBL/GenBank/DDBJ databases">
        <title>Paenibacillus sp. CAU 1523 isolated from sand of Haeundae Beach.</title>
        <authorList>
            <person name="Kim W."/>
        </authorList>
    </citation>
    <scope>NUCLEOTIDE SEQUENCE [LARGE SCALE GENOMIC DNA]</scope>
    <source>
        <strain evidence="4 5">CAU 1523</strain>
    </source>
</reference>
<dbReference type="RefSeq" id="WP_192027188.1">
    <property type="nucleotide sequence ID" value="NZ_JACYTN010000032.1"/>
</dbReference>
<gene>
    <name evidence="4" type="ORF">IFO66_22025</name>
</gene>
<proteinExistence type="predicted"/>
<keyword evidence="3" id="KW-0443">Lipid metabolism</keyword>
<comment type="caution">
    <text evidence="4">The sequence shown here is derived from an EMBL/GenBank/DDBJ whole genome shotgun (WGS) entry which is preliminary data.</text>
</comment>
<dbReference type="Proteomes" id="UP000634529">
    <property type="component" value="Unassembled WGS sequence"/>
</dbReference>
<dbReference type="PANTHER" id="PTHR10272:SF0">
    <property type="entry name" value="PLATELET-ACTIVATING FACTOR ACETYLHYDROLASE"/>
    <property type="match status" value="1"/>
</dbReference>
<dbReference type="InterPro" id="IPR029058">
    <property type="entry name" value="AB_hydrolase_fold"/>
</dbReference>
<evidence type="ECO:0000256" key="2">
    <source>
        <dbReference type="ARBA" id="ARBA00022963"/>
    </source>
</evidence>
<keyword evidence="2" id="KW-0442">Lipid degradation</keyword>
<evidence type="ECO:0000313" key="4">
    <source>
        <dbReference type="EMBL" id="MBD8500969.1"/>
    </source>
</evidence>
<keyword evidence="1" id="KW-0378">Hydrolase</keyword>
<dbReference type="EMBL" id="JACYTN010000032">
    <property type="protein sequence ID" value="MBD8500969.1"/>
    <property type="molecule type" value="Genomic_DNA"/>
</dbReference>
<evidence type="ECO:0000256" key="1">
    <source>
        <dbReference type="ARBA" id="ARBA00022801"/>
    </source>
</evidence>
<accession>A0ABR9B3R7</accession>